<dbReference type="CDD" id="cd04186">
    <property type="entry name" value="GT_2_like_c"/>
    <property type="match status" value="1"/>
</dbReference>
<dbReference type="EMBL" id="CP128399">
    <property type="protein sequence ID" value="WJW66397.1"/>
    <property type="molecule type" value="Genomic_DNA"/>
</dbReference>
<protein>
    <submittedName>
        <fullName evidence="3">Glycosyltransferase</fullName>
        <ecNumber evidence="4">2.4.-.-</ecNumber>
    </submittedName>
</protein>
<organism evidence="3 5">
    <name type="scientific">Candidatus Chlorohelix allophototropha</name>
    <dbReference type="NCBI Taxonomy" id="3003348"/>
    <lineage>
        <taxon>Bacteria</taxon>
        <taxon>Bacillati</taxon>
        <taxon>Chloroflexota</taxon>
        <taxon>Chloroflexia</taxon>
        <taxon>Candidatus Chloroheliales</taxon>
        <taxon>Candidatus Chloroheliaceae</taxon>
        <taxon>Candidatus Chlorohelix</taxon>
    </lineage>
</organism>
<dbReference type="EMBL" id="JACATZ010000001">
    <property type="protein sequence ID" value="NWJ44504.1"/>
    <property type="molecule type" value="Genomic_DNA"/>
</dbReference>
<dbReference type="Proteomes" id="UP000521676">
    <property type="component" value="Unassembled WGS sequence"/>
</dbReference>
<dbReference type="InterPro" id="IPR029044">
    <property type="entry name" value="Nucleotide-diphossugar_trans"/>
</dbReference>
<accession>A0A8T7LR43</accession>
<sequence length="725" mass="81593">MIDLSVVIVSYNVATLLEDCLNSLYTDVPEGISLEVVVVDNASHDGSVELVKQKFPQVFVIPNSENYGFPVACNQGWQRTNGNYVFFLNPDARLEPGAISTLLTFMEQHPRAGICGPLLRYGDGSLQSNRRRFPSFKLALIESTVLQRYKPFKNLSLLKRYYFEDVPLNFARPQEVDWLVGAAFIVRRAILEQLGGFDERFFMYSEEMDLCRRVKSAGWEVWFEPRAAVTHLEGRSSAQDVPRRHINFNTSKASYFRKHHGMVIGWALRQYLLMTYRYQFLEEGAKLLVRHKPQLRRERLSLIRAVLATRLLPSKFPRPSFSKGLCLLSAEFPPQPGGVGDYTACLASELAQVASVRVLTGVRGKEEQLVAQTYRVVRPIKVWNWGSLRQVASYLEQYPADVLNIQYQSGAYELHPAVNFLPLYLKRKLGRNCPLIVTTFHDLREPYLFPKAGKVRSWVNLRLMKDSDVAVVTNEEDYHNALEGGVTASHLKLIPIGSNITPLEPLIEAEKKAERGKWGAGEDDFLVGYFGLLNHSKGVDNLLDALSLLKNEKGWKLVIIGGSTGETDVTNHPYALQLFAQIERLGLAEYIHWTGYLSSSETSRALYALDAVAFPFRDGVSLRRGSLMAALAHGIPVLTTNRNSASEAWLTNSLAYDNIREALSLLDNSVLSVALENPTALAEALRKLRTEPDLRASLSSHALAFSRHFDWQTIAKSFLEVFSAC</sequence>
<keyword evidence="6" id="KW-1185">Reference proteome</keyword>
<dbReference type="EC" id="2.4.-.-" evidence="4"/>
<dbReference type="Pfam" id="PF00535">
    <property type="entry name" value="Glycos_transf_2"/>
    <property type="match status" value="1"/>
</dbReference>
<reference evidence="4" key="2">
    <citation type="journal article" date="2024" name="Nature">
        <title>Anoxygenic phototroph of the Chloroflexota uses a type I reaction centre.</title>
        <authorList>
            <person name="Tsuji J.M."/>
            <person name="Shaw N.A."/>
            <person name="Nagashima S."/>
            <person name="Venkiteswaran J.J."/>
            <person name="Schiff S.L."/>
            <person name="Watanabe T."/>
            <person name="Fukui M."/>
            <person name="Hanada S."/>
            <person name="Tank M."/>
            <person name="Neufeld J.D."/>
        </authorList>
    </citation>
    <scope>NUCLEOTIDE SEQUENCE</scope>
    <source>
        <strain evidence="4">L227-S17</strain>
    </source>
</reference>
<dbReference type="CDD" id="cd03801">
    <property type="entry name" value="GT4_PimA-like"/>
    <property type="match status" value="1"/>
</dbReference>
<dbReference type="RefSeq" id="WP_341468281.1">
    <property type="nucleotide sequence ID" value="NZ_CP128399.1"/>
</dbReference>
<dbReference type="AlphaFoldDB" id="A0A8T7LR43"/>
<feature type="domain" description="Glycosyl transferase family 1" evidence="1">
    <location>
        <begin position="511"/>
        <end position="700"/>
    </location>
</feature>
<dbReference type="SUPFAM" id="SSF53756">
    <property type="entry name" value="UDP-Glycosyltransferase/glycogen phosphorylase"/>
    <property type="match status" value="1"/>
</dbReference>
<feature type="domain" description="Glycosyltransferase 2-like" evidence="2">
    <location>
        <begin position="5"/>
        <end position="191"/>
    </location>
</feature>
<evidence type="ECO:0000313" key="5">
    <source>
        <dbReference type="Proteomes" id="UP000521676"/>
    </source>
</evidence>
<dbReference type="PANTHER" id="PTHR43179">
    <property type="entry name" value="RHAMNOSYLTRANSFERASE WBBL"/>
    <property type="match status" value="1"/>
</dbReference>
<gene>
    <name evidence="3" type="ORF">HXX08_01360</name>
    <name evidence="4" type="ORF">OZ401_002193</name>
</gene>
<keyword evidence="4" id="KW-0328">Glycosyltransferase</keyword>
<dbReference type="GO" id="GO:0016757">
    <property type="term" value="F:glycosyltransferase activity"/>
    <property type="evidence" value="ECO:0007669"/>
    <property type="project" value="UniProtKB-KW"/>
</dbReference>
<evidence type="ECO:0000313" key="4">
    <source>
        <dbReference type="EMBL" id="WJW66397.1"/>
    </source>
</evidence>
<reference evidence="3 5" key="1">
    <citation type="submission" date="2020-06" db="EMBL/GenBank/DDBJ databases">
        <title>Anoxygenic phototrophic Chloroflexota member uses a Type I reaction center.</title>
        <authorList>
            <person name="Tsuji J.M."/>
            <person name="Shaw N.A."/>
            <person name="Nagashima S."/>
            <person name="Venkiteswaran J."/>
            <person name="Schiff S.L."/>
            <person name="Hanada S."/>
            <person name="Tank M."/>
            <person name="Neufeld J.D."/>
        </authorList>
    </citation>
    <scope>NUCLEOTIDE SEQUENCE [LARGE SCALE GENOMIC DNA]</scope>
    <source>
        <strain evidence="3">L227-S17</strain>
    </source>
</reference>
<proteinExistence type="predicted"/>
<dbReference type="InterPro" id="IPR001296">
    <property type="entry name" value="Glyco_trans_1"/>
</dbReference>
<keyword evidence="4" id="KW-0808">Transferase</keyword>
<dbReference type="InterPro" id="IPR001173">
    <property type="entry name" value="Glyco_trans_2-like"/>
</dbReference>
<dbReference type="Pfam" id="PF00534">
    <property type="entry name" value="Glycos_transf_1"/>
    <property type="match status" value="1"/>
</dbReference>
<evidence type="ECO:0000259" key="2">
    <source>
        <dbReference type="Pfam" id="PF00535"/>
    </source>
</evidence>
<name>A0A8T7LR43_9CHLR</name>
<dbReference type="Gene3D" id="3.90.550.10">
    <property type="entry name" value="Spore Coat Polysaccharide Biosynthesis Protein SpsA, Chain A"/>
    <property type="match status" value="1"/>
</dbReference>
<dbReference type="SUPFAM" id="SSF53448">
    <property type="entry name" value="Nucleotide-diphospho-sugar transferases"/>
    <property type="match status" value="1"/>
</dbReference>
<dbReference type="Gene3D" id="3.40.50.2000">
    <property type="entry name" value="Glycogen Phosphorylase B"/>
    <property type="match status" value="2"/>
</dbReference>
<evidence type="ECO:0000313" key="6">
    <source>
        <dbReference type="Proteomes" id="UP001431572"/>
    </source>
</evidence>
<dbReference type="Proteomes" id="UP001431572">
    <property type="component" value="Chromosome 1"/>
</dbReference>
<evidence type="ECO:0000313" key="3">
    <source>
        <dbReference type="EMBL" id="NWJ44504.1"/>
    </source>
</evidence>
<dbReference type="PANTHER" id="PTHR43179:SF7">
    <property type="entry name" value="RHAMNOSYLTRANSFERASE WBBL"/>
    <property type="match status" value="1"/>
</dbReference>
<evidence type="ECO:0000259" key="1">
    <source>
        <dbReference type="Pfam" id="PF00534"/>
    </source>
</evidence>